<comment type="similarity">
    <text evidence="1">Belongs to the peptidase S45 family.</text>
</comment>
<dbReference type="EMBL" id="QPJK01000003">
    <property type="protein sequence ID" value="RCW72754.1"/>
    <property type="molecule type" value="Genomic_DNA"/>
</dbReference>
<dbReference type="InterPro" id="IPR029055">
    <property type="entry name" value="Ntn_hydrolases_N"/>
</dbReference>
<dbReference type="PIRSF" id="PIRSF001227">
    <property type="entry name" value="Pen_acylase"/>
    <property type="match status" value="1"/>
</dbReference>
<keyword evidence="5" id="KW-0479">Metal-binding</keyword>
<dbReference type="SUPFAM" id="SSF56235">
    <property type="entry name" value="N-terminal nucleophile aminohydrolases (Ntn hydrolases)"/>
    <property type="match status" value="1"/>
</dbReference>
<accession>A0A368Y3E5</accession>
<reference evidence="6 7" key="1">
    <citation type="submission" date="2018-07" db="EMBL/GenBank/DDBJ databases">
        <title>Genomic Encyclopedia of Type Strains, Phase IV (KMG-IV): sequencing the most valuable type-strain genomes for metagenomic binning, comparative biology and taxonomic classification.</title>
        <authorList>
            <person name="Goeker M."/>
        </authorList>
    </citation>
    <scope>NUCLEOTIDE SEQUENCE [LARGE SCALE GENOMIC DNA]</scope>
    <source>
        <strain evidence="6 7">DSM 21634</strain>
    </source>
</reference>
<feature type="binding site" evidence="5">
    <location>
        <position position="191"/>
    </location>
    <ligand>
        <name>Ca(2+)</name>
        <dbReference type="ChEBI" id="CHEBI:29108"/>
    </ligand>
</feature>
<comment type="cofactor">
    <cofactor evidence="5">
        <name>Ca(2+)</name>
        <dbReference type="ChEBI" id="CHEBI:29108"/>
    </cofactor>
    <text evidence="5">Binds 1 Ca(2+) ion per dimer.</text>
</comment>
<evidence type="ECO:0000256" key="1">
    <source>
        <dbReference type="ARBA" id="ARBA00006586"/>
    </source>
</evidence>
<dbReference type="GO" id="GO:0046872">
    <property type="term" value="F:metal ion binding"/>
    <property type="evidence" value="ECO:0007669"/>
    <property type="project" value="UniProtKB-KW"/>
</dbReference>
<dbReference type="InterPro" id="IPR043146">
    <property type="entry name" value="Penicillin_amidase_N_B-knob"/>
</dbReference>
<dbReference type="InterPro" id="IPR002692">
    <property type="entry name" value="S45"/>
</dbReference>
<feature type="binding site" evidence="5">
    <location>
        <position position="353"/>
    </location>
    <ligand>
        <name>Ca(2+)</name>
        <dbReference type="ChEBI" id="CHEBI:29108"/>
    </ligand>
</feature>
<dbReference type="GO" id="GO:0016811">
    <property type="term" value="F:hydrolase activity, acting on carbon-nitrogen (but not peptide) bonds, in linear amides"/>
    <property type="evidence" value="ECO:0007669"/>
    <property type="project" value="InterPro"/>
</dbReference>
<proteinExistence type="inferred from homology"/>
<dbReference type="PANTHER" id="PTHR34218:SF4">
    <property type="entry name" value="ACYL-HOMOSERINE LACTONE ACYLASE QUIP"/>
    <property type="match status" value="1"/>
</dbReference>
<dbReference type="OrthoDB" id="9760084at2"/>
<dbReference type="Gene3D" id="1.10.1400.10">
    <property type="match status" value="1"/>
</dbReference>
<dbReference type="Proteomes" id="UP000252884">
    <property type="component" value="Unassembled WGS sequence"/>
</dbReference>
<keyword evidence="5" id="KW-0106">Calcium</keyword>
<sequence>MRWFKRLGAVLLFVVLAGMLVLGMYVWRSFPQLDGTLRVQGLQSAVTVERDASDVTHIKAATARDAWFTLGFVHAQERGWQMEFNRRVMRGTLSEVLGEATLETDKLLRTLGIMQAAQRQLERMPPEARAALEAYSEGIQSFYTNRPQALQPEFLLLGVRPGQNSKAWEAVDSVGWSLMMALDLGGNWGTEFARLSAAQVVDTPRLWELFPPYPGEPPASKVDLAALYRQLGVYRTEPQQNPKTSGATGGVPFAARLLDDAARRWSAAFVRDAGLSEGKGSNAWVVSGSNTASGKPLLANDPHLGLSAPAIWYFARLQAPKLDVIGATLPGLPFVVLGRTRTAAWGFTNTGPDVQDLYLEQIKPDDPTSYRVEDVQGQAAWARFDQRMETIRVKGQPDVQHTVRSTRHGPVLSDAQSAQARLIDLNRYVLALRWTALEADNKTALAMQRVNEAGTVGELLAAFSDYHSPMQNVMMADTAGRIAYKAVGRVPLRRPDNDIRGIAPAPGWDPRYEWAGWLPYADTPAHGAGEGRGEGESAQPAWIANANQRVTPPGYPYFIGQDWAVPYRFDRIVDRLAATPHHDARSMALLQGDTVSLATQRLLPYLRQAPSSHPLAVGVQRMLQGFDGDMRGDGAAALVFSVWVDELTRSLLVPRLGQERFDALYGKRHFRSTVEIALAADDAWWCAPRGCADQAGQALTRTLDRLSKRYGDDPSRWRWDVAHMALSAHRPFGNVDLLARWFDVRVPTGGDTFTVNVGQYWPNDAKNPFASRHAASLRAIYDLADLERSQFMYQTGQSGLVFSSRYRDMAKEWSHTEYRLLRMAPESIPHTLQLVP</sequence>
<comment type="caution">
    <text evidence="6">The sequence shown here is derived from an EMBL/GenBank/DDBJ whole genome shotgun (WGS) entry which is preliminary data.</text>
</comment>
<gene>
    <name evidence="6" type="ORF">DES41_103360</name>
</gene>
<protein>
    <submittedName>
        <fullName evidence="6">Penicillin amidase</fullName>
    </submittedName>
</protein>
<dbReference type="RefSeq" id="WP_114468155.1">
    <property type="nucleotide sequence ID" value="NZ_QPJK01000003.1"/>
</dbReference>
<dbReference type="InterPro" id="IPR023343">
    <property type="entry name" value="Penicillin_amidase_dom1"/>
</dbReference>
<dbReference type="Gene3D" id="2.30.120.10">
    <property type="match status" value="1"/>
</dbReference>
<feature type="active site" description="Nucleophile" evidence="4">
    <location>
        <position position="281"/>
    </location>
</feature>
<evidence type="ECO:0000256" key="4">
    <source>
        <dbReference type="PIRSR" id="PIRSR001227-1"/>
    </source>
</evidence>
<dbReference type="InterPro" id="IPR043147">
    <property type="entry name" value="Penicillin_amidase_A-knob"/>
</dbReference>
<dbReference type="AlphaFoldDB" id="A0A368Y3E5"/>
<organism evidence="6 7">
    <name type="scientific">Pseudorhodoferax soli</name>
    <dbReference type="NCBI Taxonomy" id="545864"/>
    <lineage>
        <taxon>Bacteria</taxon>
        <taxon>Pseudomonadati</taxon>
        <taxon>Pseudomonadota</taxon>
        <taxon>Betaproteobacteria</taxon>
        <taxon>Burkholderiales</taxon>
        <taxon>Comamonadaceae</taxon>
    </lineage>
</organism>
<evidence type="ECO:0000256" key="5">
    <source>
        <dbReference type="PIRSR" id="PIRSR001227-2"/>
    </source>
</evidence>
<evidence type="ECO:0000256" key="2">
    <source>
        <dbReference type="ARBA" id="ARBA00022801"/>
    </source>
</evidence>
<evidence type="ECO:0000256" key="3">
    <source>
        <dbReference type="ARBA" id="ARBA00023145"/>
    </source>
</evidence>
<evidence type="ECO:0000313" key="6">
    <source>
        <dbReference type="EMBL" id="RCW72754.1"/>
    </source>
</evidence>
<keyword evidence="7" id="KW-1185">Reference proteome</keyword>
<dbReference type="PANTHER" id="PTHR34218">
    <property type="entry name" value="PEPTIDASE S45 PENICILLIN AMIDASE"/>
    <property type="match status" value="1"/>
</dbReference>
<dbReference type="CDD" id="cd03747">
    <property type="entry name" value="Ntn_PGA_like"/>
    <property type="match status" value="1"/>
</dbReference>
<dbReference type="Gene3D" id="3.60.20.10">
    <property type="entry name" value="Glutamine Phosphoribosylpyrophosphate, subunit 1, domain 1"/>
    <property type="match status" value="1"/>
</dbReference>
<feature type="binding site" evidence="5">
    <location>
        <position position="356"/>
    </location>
    <ligand>
        <name>Ca(2+)</name>
        <dbReference type="ChEBI" id="CHEBI:29108"/>
    </ligand>
</feature>
<keyword evidence="2" id="KW-0378">Hydrolase</keyword>
<dbReference type="Pfam" id="PF01804">
    <property type="entry name" value="Penicil_amidase"/>
    <property type="match status" value="1"/>
</dbReference>
<keyword evidence="3" id="KW-0865">Zymogen</keyword>
<evidence type="ECO:0000313" key="7">
    <source>
        <dbReference type="Proteomes" id="UP000252884"/>
    </source>
</evidence>
<dbReference type="InterPro" id="IPR014395">
    <property type="entry name" value="Pen/GL7ACA/AHL_acylase"/>
</dbReference>
<name>A0A368Y3E5_9BURK</name>
<dbReference type="GO" id="GO:0017000">
    <property type="term" value="P:antibiotic biosynthetic process"/>
    <property type="evidence" value="ECO:0007669"/>
    <property type="project" value="InterPro"/>
</dbReference>
<dbReference type="Gene3D" id="1.10.439.10">
    <property type="entry name" value="Penicillin Amidohydrolase, domain 1"/>
    <property type="match status" value="1"/>
</dbReference>